<feature type="region of interest" description="Disordered" evidence="1">
    <location>
        <begin position="38"/>
        <end position="67"/>
    </location>
</feature>
<proteinExistence type="predicted"/>
<keyword evidence="3" id="KW-1185">Reference proteome</keyword>
<dbReference type="EMBL" id="NMUH01005629">
    <property type="protein sequence ID" value="MQM13272.1"/>
    <property type="molecule type" value="Genomic_DNA"/>
</dbReference>
<organism evidence="2 3">
    <name type="scientific">Colocasia esculenta</name>
    <name type="common">Wild taro</name>
    <name type="synonym">Arum esculentum</name>
    <dbReference type="NCBI Taxonomy" id="4460"/>
    <lineage>
        <taxon>Eukaryota</taxon>
        <taxon>Viridiplantae</taxon>
        <taxon>Streptophyta</taxon>
        <taxon>Embryophyta</taxon>
        <taxon>Tracheophyta</taxon>
        <taxon>Spermatophyta</taxon>
        <taxon>Magnoliopsida</taxon>
        <taxon>Liliopsida</taxon>
        <taxon>Araceae</taxon>
        <taxon>Aroideae</taxon>
        <taxon>Colocasieae</taxon>
        <taxon>Colocasia</taxon>
    </lineage>
</organism>
<evidence type="ECO:0000313" key="3">
    <source>
        <dbReference type="Proteomes" id="UP000652761"/>
    </source>
</evidence>
<protein>
    <submittedName>
        <fullName evidence="2">Uncharacterized protein</fullName>
    </submittedName>
</protein>
<evidence type="ECO:0000256" key="1">
    <source>
        <dbReference type="SAM" id="MobiDB-lite"/>
    </source>
</evidence>
<gene>
    <name evidence="2" type="ORF">Taro_046197</name>
</gene>
<comment type="caution">
    <text evidence="2">The sequence shown here is derived from an EMBL/GenBank/DDBJ whole genome shotgun (WGS) entry which is preliminary data.</text>
</comment>
<reference evidence="2" key="1">
    <citation type="submission" date="2017-07" db="EMBL/GenBank/DDBJ databases">
        <title>Taro Niue Genome Assembly and Annotation.</title>
        <authorList>
            <person name="Atibalentja N."/>
            <person name="Keating K."/>
            <person name="Fields C.J."/>
        </authorList>
    </citation>
    <scope>NUCLEOTIDE SEQUENCE</scope>
    <source>
        <strain evidence="2">Niue_2</strain>
        <tissue evidence="2">Leaf</tissue>
    </source>
</reference>
<name>A0A843WRM3_COLES</name>
<feature type="compositionally biased region" description="Basic and acidic residues" evidence="1">
    <location>
        <begin position="42"/>
        <end position="53"/>
    </location>
</feature>
<sequence length="67" mass="7589">METHFLGDGIRRAVEARCSTLRAFYGFLRLPPLSRIGIAGMPEDRHGSRKEDGESWEEASNADGRRR</sequence>
<evidence type="ECO:0000313" key="2">
    <source>
        <dbReference type="EMBL" id="MQM13272.1"/>
    </source>
</evidence>
<dbReference type="AlphaFoldDB" id="A0A843WRM3"/>
<dbReference type="Proteomes" id="UP000652761">
    <property type="component" value="Unassembled WGS sequence"/>
</dbReference>
<accession>A0A843WRM3</accession>